<dbReference type="EMBL" id="AF186392">
    <property type="protein sequence ID" value="AAF01427.1"/>
    <property type="molecule type" value="Genomic_DNA"/>
</dbReference>
<dbReference type="PANTHER" id="PTHR23501">
    <property type="entry name" value="MAJOR FACILITATOR SUPERFAMILY"/>
    <property type="match status" value="1"/>
</dbReference>
<proteinExistence type="predicted"/>
<evidence type="ECO:0000256" key="6">
    <source>
        <dbReference type="SAM" id="Phobius"/>
    </source>
</evidence>
<feature type="domain" description="Major facilitator superfamily (MFS) profile" evidence="7">
    <location>
        <begin position="33"/>
        <end position="517"/>
    </location>
</feature>
<feature type="transmembrane region" description="Helical" evidence="6">
    <location>
        <begin position="331"/>
        <end position="352"/>
    </location>
</feature>
<evidence type="ECO:0000256" key="4">
    <source>
        <dbReference type="ARBA" id="ARBA00023136"/>
    </source>
</evidence>
<dbReference type="SUPFAM" id="SSF103473">
    <property type="entry name" value="MFS general substrate transporter"/>
    <property type="match status" value="1"/>
</dbReference>
<keyword evidence="2 6" id="KW-0812">Transmembrane</keyword>
<dbReference type="VEuPathDB" id="FungiDB:CC1G_02139"/>
<protein>
    <submittedName>
        <fullName evidence="8">Mfs1.2</fullName>
    </submittedName>
</protein>
<feature type="region of interest" description="Disordered" evidence="5">
    <location>
        <begin position="1"/>
        <end position="20"/>
    </location>
</feature>
<sequence length="558" mass="59446">MSVTHSENSDCRNTSHASGTGAAQRKGAKFWLIFASLSVTLFLSALDFTALASALPIIVHELNGSDFAWAGTAYALSSTAFLPMSGGLAQIVGRRIVFIIALASSDLGSALCGAAKTMDWLIAARTIQGIGGGAIISLASIVISDLVTLQERGTYNGLLGMTWAVAVALGPIVGGSLAEKGAWRWLFYLNLPVCGISFVLVMFFMALPTPKGTLKEKFFAMDWIGNILVIASSSALVIALAWGGGRYPWITAQVLVPLILGVLGLIAWWFYEVKYSSHPMVAPELLGNRTSVSGYLQVFFNSLGVVAWVYYMPVYFQACKGSGPIRSGIEMFGGTLNIGPFVVFSGVSVTAFKVYRPQLWFGWVLTIVGVAAMSTLKADSPLSHAIGFSVLSSGGAGIIFAATYFPVLSPLPVTLNASALALFAFVRSLAQIWGITFGSVALTNELAKRLPNQIVSVTAGGIERVYAFIPAIGTLDEPLRGQVRTAFGESLRPVWYMLCGIIGLGLLSSLLMKDVPLHNYLEVDEKWMLDENRDEGVPATTVELKGLNAHTNDAASTA</sequence>
<dbReference type="InterPro" id="IPR011701">
    <property type="entry name" value="MFS"/>
</dbReference>
<dbReference type="VEuPathDB" id="FungiDB:CC2G_002527"/>
<feature type="compositionally biased region" description="Polar residues" evidence="5">
    <location>
        <begin position="1"/>
        <end position="18"/>
    </location>
</feature>
<feature type="transmembrane region" description="Helical" evidence="6">
    <location>
        <begin position="122"/>
        <end position="143"/>
    </location>
</feature>
<feature type="transmembrane region" description="Helical" evidence="6">
    <location>
        <begin position="292"/>
        <end position="311"/>
    </location>
</feature>
<dbReference type="Pfam" id="PF07690">
    <property type="entry name" value="MFS_1"/>
    <property type="match status" value="1"/>
</dbReference>
<feature type="transmembrane region" description="Helical" evidence="6">
    <location>
        <begin position="419"/>
        <end position="442"/>
    </location>
</feature>
<feature type="transmembrane region" description="Helical" evidence="6">
    <location>
        <begin position="382"/>
        <end position="407"/>
    </location>
</feature>
<feature type="transmembrane region" description="Helical" evidence="6">
    <location>
        <begin position="494"/>
        <end position="512"/>
    </location>
</feature>
<feature type="transmembrane region" description="Helical" evidence="6">
    <location>
        <begin position="185"/>
        <end position="207"/>
    </location>
</feature>
<dbReference type="PROSITE" id="PS50850">
    <property type="entry name" value="MFS"/>
    <property type="match status" value="1"/>
</dbReference>
<evidence type="ECO:0000256" key="3">
    <source>
        <dbReference type="ARBA" id="ARBA00022989"/>
    </source>
</evidence>
<accession>Q9UVM5</accession>
<evidence type="ECO:0000313" key="8">
    <source>
        <dbReference type="EMBL" id="AAF01427.1"/>
    </source>
</evidence>
<gene>
    <name evidence="8" type="primary">mfs1.2</name>
</gene>
<feature type="transmembrane region" description="Helical" evidence="6">
    <location>
        <begin position="96"/>
        <end position="116"/>
    </location>
</feature>
<comment type="subcellular location">
    <subcellularLocation>
        <location evidence="1">Membrane</location>
        <topology evidence="1">Multi-pass membrane protein</topology>
    </subcellularLocation>
</comment>
<feature type="transmembrane region" description="Helical" evidence="6">
    <location>
        <begin position="249"/>
        <end position="271"/>
    </location>
</feature>
<evidence type="ECO:0000259" key="7">
    <source>
        <dbReference type="PROSITE" id="PS50850"/>
    </source>
</evidence>
<feature type="transmembrane region" description="Helical" evidence="6">
    <location>
        <begin position="359"/>
        <end position="376"/>
    </location>
</feature>
<evidence type="ECO:0000256" key="5">
    <source>
        <dbReference type="SAM" id="MobiDB-lite"/>
    </source>
</evidence>
<dbReference type="GO" id="GO:0022857">
    <property type="term" value="F:transmembrane transporter activity"/>
    <property type="evidence" value="ECO:0007669"/>
    <property type="project" value="InterPro"/>
</dbReference>
<feature type="transmembrane region" description="Helical" evidence="6">
    <location>
        <begin position="155"/>
        <end position="173"/>
    </location>
</feature>
<dbReference type="PRINTS" id="PR01036">
    <property type="entry name" value="TCRTETB"/>
</dbReference>
<keyword evidence="4 6" id="KW-0472">Membrane</keyword>
<evidence type="ECO:0000256" key="1">
    <source>
        <dbReference type="ARBA" id="ARBA00004141"/>
    </source>
</evidence>
<dbReference type="Gene3D" id="1.20.1250.20">
    <property type="entry name" value="MFS general substrate transporter like domains"/>
    <property type="match status" value="1"/>
</dbReference>
<evidence type="ECO:0000256" key="2">
    <source>
        <dbReference type="ARBA" id="ARBA00022692"/>
    </source>
</evidence>
<organism evidence="8">
    <name type="scientific">Coprinopsis cinerea</name>
    <name type="common">Inky cap fungus</name>
    <name type="synonym">Hormographiella aspergillata</name>
    <dbReference type="NCBI Taxonomy" id="5346"/>
    <lineage>
        <taxon>Eukaryota</taxon>
        <taxon>Fungi</taxon>
        <taxon>Dikarya</taxon>
        <taxon>Basidiomycota</taxon>
        <taxon>Agaricomycotina</taxon>
        <taxon>Agaricomycetes</taxon>
        <taxon>Agaricomycetidae</taxon>
        <taxon>Agaricales</taxon>
        <taxon>Agaricineae</taxon>
        <taxon>Psathyrellaceae</taxon>
        <taxon>Coprinopsis</taxon>
    </lineage>
</organism>
<reference evidence="8" key="1">
    <citation type="journal article" date="2000" name="Genetics">
        <title>Three subfamilies of pheromone and receptor genes generate multiple B mating specificities in the mushroom Coprinus cinereus.</title>
        <authorList>
            <person name="Halsall J.R."/>
            <person name="Milner M.J."/>
            <person name="Casselton L.A."/>
        </authorList>
    </citation>
    <scope>NUCLEOTIDE SEQUENCE</scope>
    <source>
        <strain evidence="8">JV6</strain>
    </source>
</reference>
<dbReference type="AlphaFoldDB" id="Q9UVM5"/>
<dbReference type="GO" id="GO:0005886">
    <property type="term" value="C:plasma membrane"/>
    <property type="evidence" value="ECO:0007669"/>
    <property type="project" value="TreeGrafter"/>
</dbReference>
<feature type="transmembrane region" description="Helical" evidence="6">
    <location>
        <begin position="219"/>
        <end position="243"/>
    </location>
</feature>
<feature type="transmembrane region" description="Helical" evidence="6">
    <location>
        <begin position="67"/>
        <end position="84"/>
    </location>
</feature>
<keyword evidence="3 6" id="KW-1133">Transmembrane helix</keyword>
<feature type="transmembrane region" description="Helical" evidence="6">
    <location>
        <begin position="30"/>
        <end position="55"/>
    </location>
</feature>
<name>Q9UVM5_COPCI</name>
<dbReference type="InterPro" id="IPR036259">
    <property type="entry name" value="MFS_trans_sf"/>
</dbReference>
<dbReference type="PANTHER" id="PTHR23501:SF102">
    <property type="entry name" value="DRUG TRANSPORTER, PUTATIVE (AFU_ORTHOLOGUE AFUA_3G08530)-RELATED"/>
    <property type="match status" value="1"/>
</dbReference>
<dbReference type="InterPro" id="IPR020846">
    <property type="entry name" value="MFS_dom"/>
</dbReference>